<dbReference type="AlphaFoldDB" id="A0A2J6ST87"/>
<evidence type="ECO:0000313" key="6">
    <source>
        <dbReference type="EMBL" id="PMD53972.1"/>
    </source>
</evidence>
<dbReference type="InterPro" id="IPR054471">
    <property type="entry name" value="GPIID_WHD"/>
</dbReference>
<feature type="domain" description="Nephrocystin 3-like N-terminal" evidence="4">
    <location>
        <begin position="203"/>
        <end position="366"/>
    </location>
</feature>
<protein>
    <submittedName>
        <fullName evidence="6">Uncharacterized protein</fullName>
    </submittedName>
</protein>
<keyword evidence="1" id="KW-0677">Repeat</keyword>
<dbReference type="InterPro" id="IPR027417">
    <property type="entry name" value="P-loop_NTPase"/>
</dbReference>
<dbReference type="PANTHER" id="PTHR10039:SF15">
    <property type="entry name" value="NACHT DOMAIN-CONTAINING PROTEIN"/>
    <property type="match status" value="1"/>
</dbReference>
<dbReference type="SUPFAM" id="SSF48403">
    <property type="entry name" value="Ankyrin repeat"/>
    <property type="match status" value="1"/>
</dbReference>
<dbReference type="PROSITE" id="PS50088">
    <property type="entry name" value="ANK_REPEAT"/>
    <property type="match status" value="3"/>
</dbReference>
<dbReference type="InterPro" id="IPR056884">
    <property type="entry name" value="NPHP3-like_N"/>
</dbReference>
<organism evidence="6 7">
    <name type="scientific">Hyaloscypha bicolor E</name>
    <dbReference type="NCBI Taxonomy" id="1095630"/>
    <lineage>
        <taxon>Eukaryota</taxon>
        <taxon>Fungi</taxon>
        <taxon>Dikarya</taxon>
        <taxon>Ascomycota</taxon>
        <taxon>Pezizomycotina</taxon>
        <taxon>Leotiomycetes</taxon>
        <taxon>Helotiales</taxon>
        <taxon>Hyaloscyphaceae</taxon>
        <taxon>Hyaloscypha</taxon>
        <taxon>Hyaloscypha bicolor</taxon>
    </lineage>
</organism>
<dbReference type="OrthoDB" id="3562285at2759"/>
<dbReference type="InterPro" id="IPR036770">
    <property type="entry name" value="Ankyrin_rpt-contain_sf"/>
</dbReference>
<accession>A0A2J6ST87</accession>
<dbReference type="SMART" id="SM00248">
    <property type="entry name" value="ANK"/>
    <property type="match status" value="6"/>
</dbReference>
<feature type="repeat" description="ANK" evidence="2">
    <location>
        <begin position="790"/>
        <end position="822"/>
    </location>
</feature>
<dbReference type="InterPro" id="IPR058018">
    <property type="entry name" value="AAA_lid_TANC1/2"/>
</dbReference>
<name>A0A2J6ST87_9HELO</name>
<dbReference type="GeneID" id="36589400"/>
<dbReference type="PROSITE" id="PS50297">
    <property type="entry name" value="ANK_REP_REGION"/>
    <property type="match status" value="3"/>
</dbReference>
<dbReference type="Pfam" id="PF24883">
    <property type="entry name" value="NPHP3_N"/>
    <property type="match status" value="1"/>
</dbReference>
<sequence>MADPITAIGLAASVVQLIDTTLQVIQYANNVKGASADQARFGMEASSLLALLVSLRYNLEQSTAEDAWFVGIRSIGIKDGPLDQLKEALESVARKLQPQSGLKKLGSKLIWPIEKQELVSVLQRIERTKTLISLAYNRDNLALSLAIKSGIDDVSGRIDQVSEGVKTVEIHLSKQKKEEILSWLSPLTYESKHNDLFHRYQDGTCKWLLEADEFQEWQATTGEILWCPGMPGAGKTTLASFVINELERSLSVTEKTGLAYIYCNYKSEHQTAINIVGSLLRQLLHGHVVPQCVVDLYDTHNNKSSRPKVWELTKCLKQAIEQFSYVYFIIDALDEYDEGDGVRDVLTGELLELVPLPNSHVLVTSRWLSSIERAFEGSLRLEIRATDQDVTKYVEQRIENSSRLRRRMNEDSKLKSDVVETMVERCQGMFLLARLHMDNLATKPSVRAIQEALKVIPRKLEETYDLVMQRISDQNEDDANLARRLLSWLTYSVRPLTVVELQHALAIEPGQDHLDSDNLIDEEIMLSVCAGIVTVEDESNLIRFIHYTTQEYLERIRDARFPTARLEITEACIQYLQQGPVSEPLRNAKFTERVRSRPFYEYAALNWGAHADEDVQRVAETRILELLKNNPRATAIDRKYLYHPGDGNRVLPPRPGVHIAAYRGLSHILECQIKHGINSEVYDNLGRTPIHVAVSRNQRECVRILLDNDRVYGKELHRAWTLMRIAAIQGLPEFARLAIESEADFFSQPDPIAISYRGWTVLHEAVFARHMEVVEILCDSRFEPNSVDLEGNSALHLAATEGYDDILRTLVRKGANINKRNKCGETPLHHATMNHDYRGQNNCKLCIQSLLEFGAEVNCMDNAGRTPLYGALMWGKDTAQLILQSGGCLNLTAETFKFARNILGSGCRTPFPPTVVLQGKGISLDQANQKYSKTAKVLREERLGRLRHHGNVIDISGFEKLLEIDSCYSFIRARIVKATRSLLRYRRSWSVSPISLPLGSLGSRGALQVRPRHNHARLVLSIRT</sequence>
<evidence type="ECO:0000259" key="5">
    <source>
        <dbReference type="Pfam" id="PF25520"/>
    </source>
</evidence>
<dbReference type="PANTHER" id="PTHR10039">
    <property type="entry name" value="AMELOGENIN"/>
    <property type="match status" value="1"/>
</dbReference>
<dbReference type="STRING" id="1095630.A0A2J6ST87"/>
<evidence type="ECO:0000259" key="3">
    <source>
        <dbReference type="Pfam" id="PF22939"/>
    </source>
</evidence>
<dbReference type="Pfam" id="PF22939">
    <property type="entry name" value="WHD_GPIID"/>
    <property type="match status" value="1"/>
</dbReference>
<keyword evidence="2" id="KW-0040">ANK repeat</keyword>
<dbReference type="Gene3D" id="1.25.40.20">
    <property type="entry name" value="Ankyrin repeat-containing domain"/>
    <property type="match status" value="1"/>
</dbReference>
<evidence type="ECO:0000313" key="7">
    <source>
        <dbReference type="Proteomes" id="UP000235371"/>
    </source>
</evidence>
<dbReference type="Pfam" id="PF12796">
    <property type="entry name" value="Ank_2"/>
    <property type="match status" value="2"/>
</dbReference>
<feature type="domain" description="GPI inositol-deacylase winged helix" evidence="3">
    <location>
        <begin position="480"/>
        <end position="554"/>
    </location>
</feature>
<evidence type="ECO:0000256" key="2">
    <source>
        <dbReference type="PROSITE-ProRule" id="PRU00023"/>
    </source>
</evidence>
<feature type="domain" description="TANC1/2-like AAA+ ATPase lid" evidence="5">
    <location>
        <begin position="386"/>
        <end position="468"/>
    </location>
</feature>
<evidence type="ECO:0000256" key="1">
    <source>
        <dbReference type="ARBA" id="ARBA00022737"/>
    </source>
</evidence>
<gene>
    <name evidence="6" type="ORF">K444DRAFT_618434</name>
</gene>
<dbReference type="InParanoid" id="A0A2J6ST87"/>
<evidence type="ECO:0000259" key="4">
    <source>
        <dbReference type="Pfam" id="PF24883"/>
    </source>
</evidence>
<dbReference type="RefSeq" id="XP_024730876.1">
    <property type="nucleotide sequence ID" value="XM_024881323.1"/>
</dbReference>
<dbReference type="Gene3D" id="3.40.50.300">
    <property type="entry name" value="P-loop containing nucleotide triphosphate hydrolases"/>
    <property type="match status" value="1"/>
</dbReference>
<dbReference type="Proteomes" id="UP000235371">
    <property type="component" value="Unassembled WGS sequence"/>
</dbReference>
<dbReference type="Pfam" id="PF13637">
    <property type="entry name" value="Ank_4"/>
    <property type="match status" value="1"/>
</dbReference>
<feature type="repeat" description="ANK" evidence="2">
    <location>
        <begin position="685"/>
        <end position="708"/>
    </location>
</feature>
<dbReference type="Pfam" id="PF25520">
    <property type="entry name" value="AAA_lid_TANC1"/>
    <property type="match status" value="1"/>
</dbReference>
<reference evidence="6 7" key="1">
    <citation type="submission" date="2016-04" db="EMBL/GenBank/DDBJ databases">
        <title>A degradative enzymes factory behind the ericoid mycorrhizal symbiosis.</title>
        <authorList>
            <consortium name="DOE Joint Genome Institute"/>
            <person name="Martino E."/>
            <person name="Morin E."/>
            <person name="Grelet G."/>
            <person name="Kuo A."/>
            <person name="Kohler A."/>
            <person name="Daghino S."/>
            <person name="Barry K."/>
            <person name="Choi C."/>
            <person name="Cichocki N."/>
            <person name="Clum A."/>
            <person name="Copeland A."/>
            <person name="Hainaut M."/>
            <person name="Haridas S."/>
            <person name="Labutti K."/>
            <person name="Lindquist E."/>
            <person name="Lipzen A."/>
            <person name="Khouja H.-R."/>
            <person name="Murat C."/>
            <person name="Ohm R."/>
            <person name="Olson A."/>
            <person name="Spatafora J."/>
            <person name="Veneault-Fourrey C."/>
            <person name="Henrissat B."/>
            <person name="Grigoriev I."/>
            <person name="Martin F."/>
            <person name="Perotto S."/>
        </authorList>
    </citation>
    <scope>NUCLEOTIDE SEQUENCE [LARGE SCALE GENOMIC DNA]</scope>
    <source>
        <strain evidence="6 7">E</strain>
    </source>
</reference>
<proteinExistence type="predicted"/>
<keyword evidence="7" id="KW-1185">Reference proteome</keyword>
<dbReference type="SUPFAM" id="SSF52540">
    <property type="entry name" value="P-loop containing nucleoside triphosphate hydrolases"/>
    <property type="match status" value="1"/>
</dbReference>
<dbReference type="InterPro" id="IPR002110">
    <property type="entry name" value="Ankyrin_rpt"/>
</dbReference>
<feature type="repeat" description="ANK" evidence="2">
    <location>
        <begin position="823"/>
        <end position="862"/>
    </location>
</feature>
<dbReference type="EMBL" id="KZ613866">
    <property type="protein sequence ID" value="PMD53972.1"/>
    <property type="molecule type" value="Genomic_DNA"/>
</dbReference>